<evidence type="ECO:0000313" key="5">
    <source>
        <dbReference type="Proteomes" id="UP001528411"/>
    </source>
</evidence>
<proteinExistence type="predicted"/>
<feature type="domain" description="BIG2" evidence="3">
    <location>
        <begin position="618"/>
        <end position="695"/>
    </location>
</feature>
<dbReference type="Pfam" id="PF02368">
    <property type="entry name" value="Big_2"/>
    <property type="match status" value="1"/>
</dbReference>
<keyword evidence="2" id="KW-0326">Glycosidase</keyword>
<dbReference type="Gene3D" id="3.20.20.80">
    <property type="entry name" value="Glycosidases"/>
    <property type="match status" value="1"/>
</dbReference>
<dbReference type="SUPFAM" id="SSF51445">
    <property type="entry name" value="(Trans)glycosidases"/>
    <property type="match status" value="1"/>
</dbReference>
<dbReference type="SUPFAM" id="SSF49373">
    <property type="entry name" value="Invasin/intimin cell-adhesion fragments"/>
    <property type="match status" value="1"/>
</dbReference>
<dbReference type="Pfam" id="PF02449">
    <property type="entry name" value="Glyco_hydro_42"/>
    <property type="match status" value="1"/>
</dbReference>
<keyword evidence="1" id="KW-0378">Hydrolase</keyword>
<organism evidence="4 5">
    <name type="scientific">Psychrosphaera algicola</name>
    <dbReference type="NCBI Taxonomy" id="3023714"/>
    <lineage>
        <taxon>Bacteria</taxon>
        <taxon>Pseudomonadati</taxon>
        <taxon>Pseudomonadota</taxon>
        <taxon>Gammaproteobacteria</taxon>
        <taxon>Alteromonadales</taxon>
        <taxon>Pseudoalteromonadaceae</taxon>
        <taxon>Psychrosphaera</taxon>
    </lineage>
</organism>
<gene>
    <name evidence="4" type="ORF">PN838_24205</name>
</gene>
<dbReference type="InterPro" id="IPR013529">
    <property type="entry name" value="Glyco_hydro_42_N"/>
</dbReference>
<dbReference type="EMBL" id="JAQOMS010000002">
    <property type="protein sequence ID" value="MDC2891284.1"/>
    <property type="molecule type" value="Genomic_DNA"/>
</dbReference>
<dbReference type="SMART" id="SM00635">
    <property type="entry name" value="BID_2"/>
    <property type="match status" value="1"/>
</dbReference>
<sequence>MQAFGRSGEGYLSVQHLETENKIKNWSKSSLRSSIAEQTAQNRAPIQYFLGHIVPQSFWLREDYPQAFDGSRIFTDYDIDNPNTKAWLNVLFEEQLSSAIEPLGDNERVHMIANEPMFSIREGGVESARGVSEFTMNKYQAWLEHKYDTISQLNVVYQTSFNNFSEVKNTYIPPISLSFQGGPIWYDWNKFNLERGNQWFQFLHDGVHNADPHAKTHVKVMGERSVHTPYQDEGLDFEFITNLVDMPGSDAQMSSFAAEWDLRHEQDWRQRYSLEWRAQSIMLDFMKSIAPDKHMYDSEWHNLSGSRWRDFHMSPEYVRATFYLGITHGLGSVTTWVWNRKSDGAIDTRADFIGTSVTQPIQLDAYGRAWKEINAHGNLALSLTPVERDFMVYYNKDAAIQDPKYTLYMSEMYEALKLQNVAVGFATPSTLDSLNPSSQTLFLSATRFISDEDLTGLQAFAQRGGNIVLMDDDNNFTKTELGQTRTSGLDLAVYARFQRDNVLAMLEELQVKVSMLVPHKDVDIVVKNAELEVVHGVLLSQASLTSGSATAGNEQRRGISLINTSQQTVNVKLLSSIGKVSGIVDVITGNNVENNIEMQPMDVQLLQLDLLEGVSDIEVHSIEIQSSATSLTVGEKLTLTADILPTDATDKTLHWSSSNSNVATVDNNGNVTAVAAGNVQITATSQLSLVADNISLTINEQAVVDKPENQNSSGGSLPWFF</sequence>
<reference evidence="4 5" key="1">
    <citation type="submission" date="2023-01" db="EMBL/GenBank/DDBJ databases">
        <title>Psychrosphaera sp. nov., isolated from marine algae.</title>
        <authorList>
            <person name="Bayburt H."/>
            <person name="Choi B.J."/>
            <person name="Kim J.M."/>
            <person name="Choi D.G."/>
            <person name="Jeon C.O."/>
        </authorList>
    </citation>
    <scope>NUCLEOTIDE SEQUENCE [LARGE SCALE GENOMIC DNA]</scope>
    <source>
        <strain evidence="4 5">G1-22</strain>
    </source>
</reference>
<evidence type="ECO:0000313" key="4">
    <source>
        <dbReference type="EMBL" id="MDC2891284.1"/>
    </source>
</evidence>
<evidence type="ECO:0000259" key="3">
    <source>
        <dbReference type="SMART" id="SM00635"/>
    </source>
</evidence>
<accession>A0ABT5FJA7</accession>
<dbReference type="Gene3D" id="2.60.40.1080">
    <property type="match status" value="1"/>
</dbReference>
<evidence type="ECO:0000256" key="1">
    <source>
        <dbReference type="ARBA" id="ARBA00022801"/>
    </source>
</evidence>
<dbReference type="InterPro" id="IPR017853">
    <property type="entry name" value="GH"/>
</dbReference>
<protein>
    <submittedName>
        <fullName evidence="4">Ig-like domain-containing protein</fullName>
    </submittedName>
</protein>
<dbReference type="RefSeq" id="WP_272182300.1">
    <property type="nucleotide sequence ID" value="NZ_JAQOMS010000002.1"/>
</dbReference>
<dbReference type="InterPro" id="IPR003343">
    <property type="entry name" value="Big_2"/>
</dbReference>
<dbReference type="Proteomes" id="UP001528411">
    <property type="component" value="Unassembled WGS sequence"/>
</dbReference>
<keyword evidence="5" id="KW-1185">Reference proteome</keyword>
<dbReference type="InterPro" id="IPR008964">
    <property type="entry name" value="Invasin/intimin_cell_adhesion"/>
</dbReference>
<comment type="caution">
    <text evidence="4">The sequence shown here is derived from an EMBL/GenBank/DDBJ whole genome shotgun (WGS) entry which is preliminary data.</text>
</comment>
<evidence type="ECO:0000256" key="2">
    <source>
        <dbReference type="ARBA" id="ARBA00023295"/>
    </source>
</evidence>
<name>A0ABT5FJA7_9GAMM</name>